<evidence type="ECO:0000313" key="1">
    <source>
        <dbReference type="EMBL" id="NBN78338.1"/>
    </source>
</evidence>
<dbReference type="EMBL" id="JAABLQ010000001">
    <property type="protein sequence ID" value="NBN78338.1"/>
    <property type="molecule type" value="Genomic_DNA"/>
</dbReference>
<keyword evidence="2" id="KW-1185">Reference proteome</keyword>
<dbReference type="InterPro" id="IPR011660">
    <property type="entry name" value="VapB-like"/>
</dbReference>
<comment type="caution">
    <text evidence="1">The sequence shown here is derived from an EMBL/GenBank/DDBJ whole genome shotgun (WGS) entry which is preliminary data.</text>
</comment>
<organism evidence="1 2">
    <name type="scientific">Pannonibacter tanglangensis</name>
    <dbReference type="NCBI Taxonomy" id="2750084"/>
    <lineage>
        <taxon>Bacteria</taxon>
        <taxon>Pseudomonadati</taxon>
        <taxon>Pseudomonadota</taxon>
        <taxon>Alphaproteobacteria</taxon>
        <taxon>Hyphomicrobiales</taxon>
        <taxon>Stappiaceae</taxon>
        <taxon>Pannonibacter</taxon>
    </lineage>
</organism>
<dbReference type="AlphaFoldDB" id="A0A7X5F218"/>
<dbReference type="Proteomes" id="UP000586722">
    <property type="component" value="Unassembled WGS sequence"/>
</dbReference>
<proteinExistence type="predicted"/>
<protein>
    <submittedName>
        <fullName evidence="1">Histidinol dehydrogenase</fullName>
    </submittedName>
</protein>
<dbReference type="Pfam" id="PF07704">
    <property type="entry name" value="PSK_trans_fac"/>
    <property type="match status" value="1"/>
</dbReference>
<accession>A0A7X5F218</accession>
<evidence type="ECO:0000313" key="2">
    <source>
        <dbReference type="Proteomes" id="UP000586722"/>
    </source>
</evidence>
<reference evidence="2" key="1">
    <citation type="submission" date="2020-01" db="EMBL/GenBank/DDBJ databases">
        <authorList>
            <person name="Fang Y."/>
            <person name="Sun R."/>
            <person name="Nie L."/>
            <person name="He J."/>
            <person name="Hao L."/>
            <person name="Wang L."/>
            <person name="Su S."/>
            <person name="Lv E."/>
            <person name="Zhang Z."/>
            <person name="Xie R."/>
            <person name="Liu H."/>
        </authorList>
    </citation>
    <scope>NUCLEOTIDE SEQUENCE [LARGE SCALE GENOMIC DNA]</scope>
    <source>
        <strain evidence="2">XCT-53</strain>
    </source>
</reference>
<sequence length="81" mass="9162">MPLYVKDDEVLELARELQALIGASSKTEAVRTALRNEIDRQRHVLPVAERLARSRQLAAEIGTPDPDFDFKAFRAALWDEA</sequence>
<gene>
    <name evidence="1" type="ORF">GWI72_08675</name>
</gene>
<name>A0A7X5F218_9HYPH</name>
<dbReference type="RefSeq" id="WP_161708378.1">
    <property type="nucleotide sequence ID" value="NZ_JAABLQ010000001.1"/>
</dbReference>